<sequence>MADSDEIFLALDGELEASAERIAEVLGLEPNGGFLDWSREWSYTLGARSFDGKIGVYIGLNDFLPEPGEAQAMDGYAVAVDVQVRHRKDAQEAETRGVFEALIAGFPEAPTLLSHNVTHLVAAYLPGAGTFTFAPRTTLDDPDIDVWKPWVIGG</sequence>
<comment type="caution">
    <text evidence="1">The sequence shown here is derived from an EMBL/GenBank/DDBJ whole genome shotgun (WGS) entry which is preliminary data.</text>
</comment>
<evidence type="ECO:0000313" key="1">
    <source>
        <dbReference type="EMBL" id="TDD59563.1"/>
    </source>
</evidence>
<dbReference type="RefSeq" id="WP_132167819.1">
    <property type="nucleotide sequence ID" value="NZ_SMKX01000034.1"/>
</dbReference>
<gene>
    <name evidence="1" type="ORF">E1263_14535</name>
</gene>
<dbReference type="Proteomes" id="UP000295124">
    <property type="component" value="Unassembled WGS sequence"/>
</dbReference>
<dbReference type="OrthoDB" id="3825408at2"/>
<evidence type="ECO:0000313" key="2">
    <source>
        <dbReference type="Proteomes" id="UP000295124"/>
    </source>
</evidence>
<accession>A0A4R4ZLC2</accession>
<organism evidence="1 2">
    <name type="scientific">Kribbella antibiotica</name>
    <dbReference type="NCBI Taxonomy" id="190195"/>
    <lineage>
        <taxon>Bacteria</taxon>
        <taxon>Bacillati</taxon>
        <taxon>Actinomycetota</taxon>
        <taxon>Actinomycetes</taxon>
        <taxon>Propionibacteriales</taxon>
        <taxon>Kribbellaceae</taxon>
        <taxon>Kribbella</taxon>
    </lineage>
</organism>
<dbReference type="AlphaFoldDB" id="A0A4R4ZLC2"/>
<keyword evidence="2" id="KW-1185">Reference proteome</keyword>
<reference evidence="1 2" key="1">
    <citation type="submission" date="2019-03" db="EMBL/GenBank/DDBJ databases">
        <title>Draft genome sequences of novel Actinobacteria.</title>
        <authorList>
            <person name="Sahin N."/>
            <person name="Ay H."/>
            <person name="Saygin H."/>
        </authorList>
    </citation>
    <scope>NUCLEOTIDE SEQUENCE [LARGE SCALE GENOMIC DNA]</scope>
    <source>
        <strain evidence="1 2">JCM 13523</strain>
    </source>
</reference>
<protein>
    <submittedName>
        <fullName evidence="1">Uncharacterized protein</fullName>
    </submittedName>
</protein>
<name>A0A4R4ZLC2_9ACTN</name>
<dbReference type="EMBL" id="SMKX01000034">
    <property type="protein sequence ID" value="TDD59563.1"/>
    <property type="molecule type" value="Genomic_DNA"/>
</dbReference>
<proteinExistence type="predicted"/>